<sequence length="203" mass="22737">MIVDNLFNDFLGTKESKSKSDEIEGDLSVDSDEAVNDLDEKIDSKISDFAGRLNYSLNKTFKQCSNCGTLNFFSTGVGICSSCGADYSGGEWVLKKVASDRKKKKSKSQEFENVELDDGDFFVGKSNTILKVAKIGKRNCPICNFPVDWDNLNPLYREGFMFVAKDCPNPECGDEAFRLDKDKKVWLPITGEDEEEAGEDEDW</sequence>
<proteinExistence type="predicted"/>
<accession>X1L7T5</accession>
<reference evidence="1" key="1">
    <citation type="journal article" date="2014" name="Front. Microbiol.">
        <title>High frequency of phylogenetically diverse reductive dehalogenase-homologous genes in deep subseafloor sedimentary metagenomes.</title>
        <authorList>
            <person name="Kawai M."/>
            <person name="Futagami T."/>
            <person name="Toyoda A."/>
            <person name="Takaki Y."/>
            <person name="Nishi S."/>
            <person name="Hori S."/>
            <person name="Arai W."/>
            <person name="Tsubouchi T."/>
            <person name="Morono Y."/>
            <person name="Uchiyama I."/>
            <person name="Ito T."/>
            <person name="Fujiyama A."/>
            <person name="Inagaki F."/>
            <person name="Takami H."/>
        </authorList>
    </citation>
    <scope>NUCLEOTIDE SEQUENCE</scope>
    <source>
        <strain evidence="1">Expedition CK06-06</strain>
    </source>
</reference>
<organism evidence="1">
    <name type="scientific">marine sediment metagenome</name>
    <dbReference type="NCBI Taxonomy" id="412755"/>
    <lineage>
        <taxon>unclassified sequences</taxon>
        <taxon>metagenomes</taxon>
        <taxon>ecological metagenomes</taxon>
    </lineage>
</organism>
<gene>
    <name evidence="1" type="ORF">S06H3_02584</name>
</gene>
<evidence type="ECO:0000313" key="1">
    <source>
        <dbReference type="EMBL" id="GAI01941.1"/>
    </source>
</evidence>
<name>X1L7T5_9ZZZZ</name>
<dbReference type="EMBL" id="BARV01000770">
    <property type="protein sequence ID" value="GAI01941.1"/>
    <property type="molecule type" value="Genomic_DNA"/>
</dbReference>
<dbReference type="AlphaFoldDB" id="X1L7T5"/>
<protein>
    <submittedName>
        <fullName evidence="1">Uncharacterized protein</fullName>
    </submittedName>
</protein>
<comment type="caution">
    <text evidence="1">The sequence shown here is derived from an EMBL/GenBank/DDBJ whole genome shotgun (WGS) entry which is preliminary data.</text>
</comment>